<proteinExistence type="predicted"/>
<dbReference type="Pfam" id="PF08241">
    <property type="entry name" value="Methyltransf_11"/>
    <property type="match status" value="1"/>
</dbReference>
<keyword evidence="3" id="KW-0808">Transferase</keyword>
<dbReference type="EC" id="2.4.-.-" evidence="3"/>
<accession>A0ABW0E7I9</accession>
<dbReference type="CDD" id="cd02440">
    <property type="entry name" value="AdoMet_MTases"/>
    <property type="match status" value="1"/>
</dbReference>
<dbReference type="Gene3D" id="3.40.50.150">
    <property type="entry name" value="Vaccinia Virus protein VP39"/>
    <property type="match status" value="1"/>
</dbReference>
<dbReference type="InterPro" id="IPR029044">
    <property type="entry name" value="Nucleotide-diphossugar_trans"/>
</dbReference>
<dbReference type="Pfam" id="PF00535">
    <property type="entry name" value="Glycos_transf_2"/>
    <property type="match status" value="1"/>
</dbReference>
<dbReference type="InterPro" id="IPR050834">
    <property type="entry name" value="Glycosyltransf_2"/>
</dbReference>
<sequence length="541" mass="61705">MADQTLHTENPLVSVIIPCYNHAHFLHKAIESVLKQTYRNTEIVVVDDGSSDDTKAVSEKYPEVKYVYQQNQGLSAARNTGVKKSTGDLLLFLDADDWLYPRGIEQNVNSFYQQKKAAFVSGTFNAVYVNENLIREGVTEVKADHYCQLLRGNYIGMVATVLFQRWVFTEFEFDTSLKNCEDYDLYLKVARKYPVYHHLDKIAAYRFHNTNMSGNVPAMLHGVLQIMDRQEPHLKTEAERTALKKGRRNWKNYYCQALLEQVKTDRNKKQAMATIIRHRPAILFKHHVTRRKKMLKTFVKRNAPDFSLRWLHKMGLSNKHVPAIGNILPGDFNRTSPFSNDFGYKRGGPVDRYYIENFLAQEAGTIKGRTLEIGDNSYTMAFGKNGVTKSEILHVNDKNPQATIIGDISHAPHIADNSFDCIILTQTLHLIYDFKAAMQTCHRILKPGGTLLLTVPGITPIDQGEWKETWYWSFTDKAMQKITAETFPGGNTNINAFGNVFAATAFLYGMGLPEVPRHKLDHHDPHYQVIITVKAQKALSL</sequence>
<feature type="domain" description="Methyltransferase type 11" evidence="2">
    <location>
        <begin position="397"/>
        <end position="452"/>
    </location>
</feature>
<reference evidence="4" key="1">
    <citation type="journal article" date="2019" name="Int. J. Syst. Evol. Microbiol.">
        <title>The Global Catalogue of Microorganisms (GCM) 10K type strain sequencing project: providing services to taxonomists for standard genome sequencing and annotation.</title>
        <authorList>
            <consortium name="The Broad Institute Genomics Platform"/>
            <consortium name="The Broad Institute Genome Sequencing Center for Infectious Disease"/>
            <person name="Wu L."/>
            <person name="Ma J."/>
        </authorList>
    </citation>
    <scope>NUCLEOTIDE SEQUENCE [LARGE SCALE GENOMIC DNA]</scope>
    <source>
        <strain evidence="4">KACC 12602</strain>
    </source>
</reference>
<dbReference type="PANTHER" id="PTHR43685:SF11">
    <property type="entry name" value="GLYCOSYLTRANSFERASE TAGX-RELATED"/>
    <property type="match status" value="1"/>
</dbReference>
<dbReference type="SUPFAM" id="SSF53335">
    <property type="entry name" value="S-adenosyl-L-methionine-dependent methyltransferases"/>
    <property type="match status" value="1"/>
</dbReference>
<keyword evidence="3" id="KW-0328">Glycosyltransferase</keyword>
<evidence type="ECO:0000259" key="2">
    <source>
        <dbReference type="Pfam" id="PF08241"/>
    </source>
</evidence>
<dbReference type="Gene3D" id="3.90.550.10">
    <property type="entry name" value="Spore Coat Polysaccharide Biosynthesis Protein SpsA, Chain A"/>
    <property type="match status" value="1"/>
</dbReference>
<dbReference type="InterPro" id="IPR029063">
    <property type="entry name" value="SAM-dependent_MTases_sf"/>
</dbReference>
<dbReference type="RefSeq" id="WP_378015850.1">
    <property type="nucleotide sequence ID" value="NZ_JBHSKT010000001.1"/>
</dbReference>
<dbReference type="PANTHER" id="PTHR43685">
    <property type="entry name" value="GLYCOSYLTRANSFERASE"/>
    <property type="match status" value="1"/>
</dbReference>
<dbReference type="EMBL" id="JBHSKT010000001">
    <property type="protein sequence ID" value="MFC5269473.1"/>
    <property type="molecule type" value="Genomic_DNA"/>
</dbReference>
<protein>
    <submittedName>
        <fullName evidence="3">Glycosyltransferase</fullName>
        <ecNumber evidence="3">2.4.-.-</ecNumber>
    </submittedName>
</protein>
<dbReference type="SUPFAM" id="SSF53448">
    <property type="entry name" value="Nucleotide-diphospho-sugar transferases"/>
    <property type="match status" value="1"/>
</dbReference>
<evidence type="ECO:0000313" key="4">
    <source>
        <dbReference type="Proteomes" id="UP001596161"/>
    </source>
</evidence>
<organism evidence="3 4">
    <name type="scientific">Adhaeribacter terreus</name>
    <dbReference type="NCBI Taxonomy" id="529703"/>
    <lineage>
        <taxon>Bacteria</taxon>
        <taxon>Pseudomonadati</taxon>
        <taxon>Bacteroidota</taxon>
        <taxon>Cytophagia</taxon>
        <taxon>Cytophagales</taxon>
        <taxon>Hymenobacteraceae</taxon>
        <taxon>Adhaeribacter</taxon>
    </lineage>
</organism>
<dbReference type="GO" id="GO:0016757">
    <property type="term" value="F:glycosyltransferase activity"/>
    <property type="evidence" value="ECO:0007669"/>
    <property type="project" value="UniProtKB-KW"/>
</dbReference>
<name>A0ABW0E7I9_9BACT</name>
<gene>
    <name evidence="3" type="ORF">ACFPIB_02550</name>
</gene>
<evidence type="ECO:0000313" key="3">
    <source>
        <dbReference type="EMBL" id="MFC5269473.1"/>
    </source>
</evidence>
<dbReference type="InterPro" id="IPR013216">
    <property type="entry name" value="Methyltransf_11"/>
</dbReference>
<dbReference type="Proteomes" id="UP001596161">
    <property type="component" value="Unassembled WGS sequence"/>
</dbReference>
<dbReference type="InterPro" id="IPR001173">
    <property type="entry name" value="Glyco_trans_2-like"/>
</dbReference>
<feature type="domain" description="Glycosyltransferase 2-like" evidence="1">
    <location>
        <begin position="14"/>
        <end position="123"/>
    </location>
</feature>
<evidence type="ECO:0000259" key="1">
    <source>
        <dbReference type="Pfam" id="PF00535"/>
    </source>
</evidence>
<comment type="caution">
    <text evidence="3">The sequence shown here is derived from an EMBL/GenBank/DDBJ whole genome shotgun (WGS) entry which is preliminary data.</text>
</comment>
<keyword evidence="4" id="KW-1185">Reference proteome</keyword>